<comment type="caution">
    <text evidence="5">The sequence shown here is derived from an EMBL/GenBank/DDBJ whole genome shotgun (WGS) entry which is preliminary data.</text>
</comment>
<gene>
    <name evidence="5" type="primary">aglE</name>
    <name evidence="5" type="ORF">GCM10011415_03480</name>
</gene>
<organism evidence="5 6">
    <name type="scientific">Salipiger pallidus</name>
    <dbReference type="NCBI Taxonomy" id="1775170"/>
    <lineage>
        <taxon>Bacteria</taxon>
        <taxon>Pseudomonadati</taxon>
        <taxon>Pseudomonadota</taxon>
        <taxon>Alphaproteobacteria</taxon>
        <taxon>Rhodobacterales</taxon>
        <taxon>Roseobacteraceae</taxon>
        <taxon>Salipiger</taxon>
    </lineage>
</organism>
<evidence type="ECO:0000256" key="2">
    <source>
        <dbReference type="ARBA" id="ARBA00008520"/>
    </source>
</evidence>
<evidence type="ECO:0000256" key="1">
    <source>
        <dbReference type="ARBA" id="ARBA00004418"/>
    </source>
</evidence>
<reference evidence="5" key="1">
    <citation type="journal article" date="2014" name="Int. J. Syst. Evol. Microbiol.">
        <title>Complete genome sequence of Corynebacterium casei LMG S-19264T (=DSM 44701T), isolated from a smear-ripened cheese.</title>
        <authorList>
            <consortium name="US DOE Joint Genome Institute (JGI-PGF)"/>
            <person name="Walter F."/>
            <person name="Albersmeier A."/>
            <person name="Kalinowski J."/>
            <person name="Ruckert C."/>
        </authorList>
    </citation>
    <scope>NUCLEOTIDE SEQUENCE</scope>
    <source>
        <strain evidence="5">CGMCC 1.15762</strain>
    </source>
</reference>
<evidence type="ECO:0000256" key="4">
    <source>
        <dbReference type="SAM" id="SignalP"/>
    </source>
</evidence>
<evidence type="ECO:0000256" key="3">
    <source>
        <dbReference type="ARBA" id="ARBA00022448"/>
    </source>
</evidence>
<feature type="chain" id="PRO_5035208711" evidence="4">
    <location>
        <begin position="29"/>
        <end position="457"/>
    </location>
</feature>
<dbReference type="PANTHER" id="PTHR43649">
    <property type="entry name" value="ARABINOSE-BINDING PROTEIN-RELATED"/>
    <property type="match status" value="1"/>
</dbReference>
<feature type="signal peptide" evidence="4">
    <location>
        <begin position="1"/>
        <end position="28"/>
    </location>
</feature>
<keyword evidence="4" id="KW-0732">Signal</keyword>
<keyword evidence="6" id="KW-1185">Reference proteome</keyword>
<name>A0A8J3EFM0_9RHOB</name>
<evidence type="ECO:0000313" key="5">
    <source>
        <dbReference type="EMBL" id="GGG60795.1"/>
    </source>
</evidence>
<dbReference type="AlphaFoldDB" id="A0A8J3EFM0"/>
<dbReference type="Pfam" id="PF01547">
    <property type="entry name" value="SBP_bac_1"/>
    <property type="match status" value="1"/>
</dbReference>
<comment type="similarity">
    <text evidence="2">Belongs to the bacterial solute-binding protein 1 family.</text>
</comment>
<reference evidence="5" key="2">
    <citation type="submission" date="2020-09" db="EMBL/GenBank/DDBJ databases">
        <authorList>
            <person name="Sun Q."/>
            <person name="Zhou Y."/>
        </authorList>
    </citation>
    <scope>NUCLEOTIDE SEQUENCE</scope>
    <source>
        <strain evidence="5">CGMCC 1.15762</strain>
    </source>
</reference>
<dbReference type="InterPro" id="IPR006059">
    <property type="entry name" value="SBP"/>
</dbReference>
<dbReference type="GO" id="GO:0042597">
    <property type="term" value="C:periplasmic space"/>
    <property type="evidence" value="ECO:0007669"/>
    <property type="project" value="UniProtKB-SubCell"/>
</dbReference>
<sequence>MTTTITSTIRNRLLCGGALIALAAGAQAQDMPFEIGSGDMHWDGFEAFADEYDLSGETIEITGPWTGLEKDKVDVMFRYFEEATGADVNYSGSDSFEQDIVIAARAGTAPNLAVFPQPGLAADMASQGLLTPLPEETADWVAENYSAGDSWVDLATYEGEDGEEHLYGQFYRVDLKSLVWYSPIAFDEMGYEIPESMEELKELTQQIVDDGGTPWCIGLGSGAATGWPATDWVEDLMLRTQDPSVYDQWVTNEIPFDDPAVVEAMEEFGWFVKNDDYVQGGAQVAATTDFRDSPNGLFSVPPECYMHRQASFIPAFFPDNVELGQDADFFYLPAYEDRDLGKPVLGAGTLFSITNPSDGASAMLEFLKLPIAHELWMAQDGFLTAHAGVNLDVYASDAQRAMGEIIADATTFRYDASDLMPSEIGAGAFWTGMVDFVTGDSAENVGAAIQSRWDGIQ</sequence>
<evidence type="ECO:0000313" key="6">
    <source>
        <dbReference type="Proteomes" id="UP000617145"/>
    </source>
</evidence>
<keyword evidence="3" id="KW-0813">Transport</keyword>
<proteinExistence type="inferred from homology"/>
<dbReference type="Gene3D" id="3.40.190.10">
    <property type="entry name" value="Periplasmic binding protein-like II"/>
    <property type="match status" value="2"/>
</dbReference>
<comment type="subcellular location">
    <subcellularLocation>
        <location evidence="1">Periplasm</location>
    </subcellularLocation>
</comment>
<dbReference type="EMBL" id="BMJV01000001">
    <property type="protein sequence ID" value="GGG60795.1"/>
    <property type="molecule type" value="Genomic_DNA"/>
</dbReference>
<dbReference type="InterPro" id="IPR050490">
    <property type="entry name" value="Bact_solute-bd_prot1"/>
</dbReference>
<protein>
    <submittedName>
        <fullName evidence="5">Alpha-glucoside ABC transporter substrate-binding protein</fullName>
    </submittedName>
</protein>
<accession>A0A8J3EFM0</accession>
<dbReference type="PANTHER" id="PTHR43649:SF29">
    <property type="entry name" value="OSMOPROTECTIVE COMPOUNDS-BINDING PROTEIN GGTB"/>
    <property type="match status" value="1"/>
</dbReference>
<dbReference type="Proteomes" id="UP000617145">
    <property type="component" value="Unassembled WGS sequence"/>
</dbReference>
<dbReference type="RefSeq" id="WP_188788204.1">
    <property type="nucleotide sequence ID" value="NZ_BMJV01000001.1"/>
</dbReference>
<dbReference type="SUPFAM" id="SSF53850">
    <property type="entry name" value="Periplasmic binding protein-like II"/>
    <property type="match status" value="1"/>
</dbReference>